<keyword evidence="3" id="KW-0611">Plant defense</keyword>
<feature type="domain" description="NB-ARC" evidence="5">
    <location>
        <begin position="22"/>
        <end position="177"/>
    </location>
</feature>
<evidence type="ECO:0000256" key="3">
    <source>
        <dbReference type="ARBA" id="ARBA00022821"/>
    </source>
</evidence>
<evidence type="ECO:0000313" key="7">
    <source>
        <dbReference type="EMBL" id="KAL2323926.1"/>
    </source>
</evidence>
<dbReference type="Gene3D" id="3.80.10.10">
    <property type="entry name" value="Ribonuclease Inhibitor"/>
    <property type="match status" value="3"/>
</dbReference>
<evidence type="ECO:0000259" key="5">
    <source>
        <dbReference type="Pfam" id="PF00931"/>
    </source>
</evidence>
<dbReference type="InterPro" id="IPR032675">
    <property type="entry name" value="LRR_dom_sf"/>
</dbReference>
<dbReference type="InterPro" id="IPR027417">
    <property type="entry name" value="P-loop_NTPase"/>
</dbReference>
<name>A0ABD1LKA7_9FABA</name>
<dbReference type="Pfam" id="PF13855">
    <property type="entry name" value="LRR_8"/>
    <property type="match status" value="2"/>
</dbReference>
<keyword evidence="2" id="KW-0547">Nucleotide-binding</keyword>
<dbReference type="InterPro" id="IPR050905">
    <property type="entry name" value="Plant_NBS-LRR"/>
</dbReference>
<dbReference type="PANTHER" id="PTHR33463:SF187">
    <property type="entry name" value="AND NB-ARC DOMAIN DISEASE RESISTANCE PROTEIN, PUTATIVE-RELATED"/>
    <property type="match status" value="1"/>
</dbReference>
<dbReference type="GO" id="GO:0006952">
    <property type="term" value="P:defense response"/>
    <property type="evidence" value="ECO:0007669"/>
    <property type="project" value="UniProtKB-KW"/>
</dbReference>
<evidence type="ECO:0000256" key="1">
    <source>
        <dbReference type="ARBA" id="ARBA00008894"/>
    </source>
</evidence>
<dbReference type="SUPFAM" id="SSF52540">
    <property type="entry name" value="P-loop containing nucleoside triphosphate hydrolases"/>
    <property type="match status" value="1"/>
</dbReference>
<comment type="similarity">
    <text evidence="1">Belongs to the disease resistance NB-LRR family.</text>
</comment>
<feature type="domain" description="Disease resistance protein At4g27190-like leucine-rich repeats" evidence="6">
    <location>
        <begin position="663"/>
        <end position="759"/>
    </location>
</feature>
<dbReference type="Gene3D" id="3.40.50.300">
    <property type="entry name" value="P-loop containing nucleotide triphosphate hydrolases"/>
    <property type="match status" value="1"/>
</dbReference>
<dbReference type="AlphaFoldDB" id="A0ABD1LKA7"/>
<accession>A0ABD1LKA7</accession>
<dbReference type="Pfam" id="PF00931">
    <property type="entry name" value="NB-ARC"/>
    <property type="match status" value="1"/>
</dbReference>
<dbReference type="Pfam" id="PF23247">
    <property type="entry name" value="LRR_RPS2"/>
    <property type="match status" value="1"/>
</dbReference>
<dbReference type="PANTHER" id="PTHR33463">
    <property type="entry name" value="NB-ARC DOMAIN-CONTAINING PROTEIN-RELATED"/>
    <property type="match status" value="1"/>
</dbReference>
<proteinExistence type="inferred from homology"/>
<dbReference type="SUPFAM" id="SSF52058">
    <property type="entry name" value="L domain-like"/>
    <property type="match status" value="1"/>
</dbReference>
<dbReference type="Gene3D" id="1.10.8.430">
    <property type="entry name" value="Helical domain of apoptotic protease-activating factors"/>
    <property type="match status" value="1"/>
</dbReference>
<dbReference type="InterPro" id="IPR042197">
    <property type="entry name" value="Apaf_helical"/>
</dbReference>
<evidence type="ECO:0000256" key="2">
    <source>
        <dbReference type="ARBA" id="ARBA00022741"/>
    </source>
</evidence>
<protein>
    <submittedName>
        <fullName evidence="7">Uncharacterized protein</fullName>
    </submittedName>
</protein>
<dbReference type="InterPro" id="IPR001611">
    <property type="entry name" value="Leu-rich_rpt"/>
</dbReference>
<dbReference type="InterPro" id="IPR057135">
    <property type="entry name" value="At4g27190-like_LRR"/>
</dbReference>
<dbReference type="GO" id="GO:0005524">
    <property type="term" value="F:ATP binding"/>
    <property type="evidence" value="ECO:0007669"/>
    <property type="project" value="UniProtKB-KW"/>
</dbReference>
<dbReference type="Proteomes" id="UP001603857">
    <property type="component" value="Unassembled WGS sequence"/>
</dbReference>
<organism evidence="7 8">
    <name type="scientific">Flemingia macrophylla</name>
    <dbReference type="NCBI Taxonomy" id="520843"/>
    <lineage>
        <taxon>Eukaryota</taxon>
        <taxon>Viridiplantae</taxon>
        <taxon>Streptophyta</taxon>
        <taxon>Embryophyta</taxon>
        <taxon>Tracheophyta</taxon>
        <taxon>Spermatophyta</taxon>
        <taxon>Magnoliopsida</taxon>
        <taxon>eudicotyledons</taxon>
        <taxon>Gunneridae</taxon>
        <taxon>Pentapetalae</taxon>
        <taxon>rosids</taxon>
        <taxon>fabids</taxon>
        <taxon>Fabales</taxon>
        <taxon>Fabaceae</taxon>
        <taxon>Papilionoideae</taxon>
        <taxon>50 kb inversion clade</taxon>
        <taxon>NPAAA clade</taxon>
        <taxon>indigoferoid/millettioid clade</taxon>
        <taxon>Phaseoleae</taxon>
        <taxon>Flemingia</taxon>
    </lineage>
</organism>
<dbReference type="FunFam" id="3.40.50.300:FF:001091">
    <property type="entry name" value="Probable disease resistance protein At1g61300"/>
    <property type="match status" value="1"/>
</dbReference>
<dbReference type="EMBL" id="JBGMDY010000008">
    <property type="protein sequence ID" value="KAL2323926.1"/>
    <property type="molecule type" value="Genomic_DNA"/>
</dbReference>
<gene>
    <name evidence="7" type="ORF">Fmac_022984</name>
</gene>
<evidence type="ECO:0000256" key="4">
    <source>
        <dbReference type="ARBA" id="ARBA00022840"/>
    </source>
</evidence>
<keyword evidence="4" id="KW-0067">ATP-binding</keyword>
<evidence type="ECO:0000313" key="8">
    <source>
        <dbReference type="Proteomes" id="UP001603857"/>
    </source>
</evidence>
<comment type="caution">
    <text evidence="7">The sequence shown here is derived from an EMBL/GenBank/DDBJ whole genome shotgun (WGS) entry which is preliminary data.</text>
</comment>
<dbReference type="InterPro" id="IPR002182">
    <property type="entry name" value="NB-ARC"/>
</dbReference>
<keyword evidence="8" id="KW-1185">Reference proteome</keyword>
<dbReference type="PRINTS" id="PR00364">
    <property type="entry name" value="DISEASERSIST"/>
</dbReference>
<sequence>MQMKPSVFVGENFNRNLKQMCKLLEDDQVFIIGVHGMAGVGKTALVTYIENDINRTWKSSFKHVFFITVSRDFSIFKLQNDVANRIGMTLDGDDERIRAKKLSLALEGKEKSVLILDDVWKNIDQEKVGIPLSVNGIKLILTSRLEHVCYKMDCLPDSIIRMEPLSDEEAWELFLLKLGNHATPAKLPDEVENIARSIAKECSGLPLGISVMARTMKGVTDDIHWWRHSLNKLQNFAMEEKIFDMLKLSYDNLTDKNMQNCFLSCALYHGIGRKELVFKLFDEGLINDTTSLERMLAEGLTIVDNLKDHSLLLEDDYLHMHGLVRNMGCQILNLNHRYMVKCNEGLTKVPAMLDWTTDLKKVSLMNNNIKEIPKGASPKCPNLSTLLFSGNPLCHIPGCFFSNMNALAVLDLSCNPFLTLLPKTVSNLKSLVSLLLGGCKLLEYVPPLGQLQELTRLDISGTSIKNVPQGLEMLTNLKWLDLSKNYKLTLLPGSVLPGLTNMQYLDIRYNYGSAKVNAEDVRGMTLLEHFAGSFHDCDSFNNYVLATLDRGCGPKTYNLHLGIGPGYRLDFSCDYNFPANDDCRIVSFGDCTKLDHVLPSDIARLCIAENKQWRCLCDVLSFRSSSSLMHINIQVCPKLECLFCLKSPCSLCSNLRNLESLNLKNLEGLAFIWKDFPPGGMFSDIKYLVVSKCHKIEKLLTNGPLLQLKSLVTLDVKCCYLLREIFTTEDVGRVKEITLPRLTRLEFRDLPLLETVWPGTLVCGLSPKLNIIDCPKLTCPILQSHS</sequence>
<evidence type="ECO:0000259" key="6">
    <source>
        <dbReference type="Pfam" id="PF23247"/>
    </source>
</evidence>
<reference evidence="7 8" key="1">
    <citation type="submission" date="2024-08" db="EMBL/GenBank/DDBJ databases">
        <title>Insights into the chromosomal genome structure of Flemingia macrophylla.</title>
        <authorList>
            <person name="Ding Y."/>
            <person name="Zhao Y."/>
            <person name="Bi W."/>
            <person name="Wu M."/>
            <person name="Zhao G."/>
            <person name="Gong Y."/>
            <person name="Li W."/>
            <person name="Zhang P."/>
        </authorList>
    </citation>
    <scope>NUCLEOTIDE SEQUENCE [LARGE SCALE GENOMIC DNA]</scope>
    <source>
        <strain evidence="7">DYQJB</strain>
        <tissue evidence="7">Leaf</tissue>
    </source>
</reference>